<sequence length="106" mass="11692">MENGLMACGYTLANAAPLQTPAEPKVLLLRENSLVAAADVRTRNASPSPQQTLCVLREAKKGNSRTICRVFATTVRYSRLLKSPASPILTFPQAYIVIRYRQTRGQ</sequence>
<protein>
    <submittedName>
        <fullName evidence="1">Uncharacterized protein</fullName>
    </submittedName>
</protein>
<dbReference type="Proteomes" id="UP001213000">
    <property type="component" value="Unassembled WGS sequence"/>
</dbReference>
<organism evidence="1 2">
    <name type="scientific">Leucocoprinus birnbaumii</name>
    <dbReference type="NCBI Taxonomy" id="56174"/>
    <lineage>
        <taxon>Eukaryota</taxon>
        <taxon>Fungi</taxon>
        <taxon>Dikarya</taxon>
        <taxon>Basidiomycota</taxon>
        <taxon>Agaricomycotina</taxon>
        <taxon>Agaricomycetes</taxon>
        <taxon>Agaricomycetidae</taxon>
        <taxon>Agaricales</taxon>
        <taxon>Agaricineae</taxon>
        <taxon>Agaricaceae</taxon>
        <taxon>Leucocoprinus</taxon>
    </lineage>
</organism>
<name>A0AAD5YKT9_9AGAR</name>
<proteinExistence type="predicted"/>
<dbReference type="EMBL" id="JANIEX010001591">
    <property type="protein sequence ID" value="KAJ3556310.1"/>
    <property type="molecule type" value="Genomic_DNA"/>
</dbReference>
<evidence type="ECO:0000313" key="1">
    <source>
        <dbReference type="EMBL" id="KAJ3556310.1"/>
    </source>
</evidence>
<reference evidence="1" key="1">
    <citation type="submission" date="2022-07" db="EMBL/GenBank/DDBJ databases">
        <title>Genome Sequence of Leucocoprinus birnbaumii.</title>
        <authorList>
            <person name="Buettner E."/>
        </authorList>
    </citation>
    <scope>NUCLEOTIDE SEQUENCE</scope>
    <source>
        <strain evidence="1">VT141</strain>
    </source>
</reference>
<evidence type="ECO:0000313" key="2">
    <source>
        <dbReference type="Proteomes" id="UP001213000"/>
    </source>
</evidence>
<dbReference type="AlphaFoldDB" id="A0AAD5YKT9"/>
<accession>A0AAD5YKT9</accession>
<keyword evidence="2" id="KW-1185">Reference proteome</keyword>
<gene>
    <name evidence="1" type="ORF">NP233_g12010</name>
</gene>
<comment type="caution">
    <text evidence="1">The sequence shown here is derived from an EMBL/GenBank/DDBJ whole genome shotgun (WGS) entry which is preliminary data.</text>
</comment>